<dbReference type="RefSeq" id="WP_037326011.1">
    <property type="nucleotide sequence ID" value="NZ_JRMW01000013.1"/>
</dbReference>
<sequence length="177" mass="19480">MKIFKKIAVLLLLCNFAFLGLAQTKVSEVYAAETSEEAKYKTQKENLSFAVADSINVISTEAYNNYASSNTKMAYQKAVMDGKAVLQKGDTASFTELAVATSKINDAKSAIWRDVDRAVKIIRLKEAVEQNKVSVRSAKFLLQNAPNSVAGVKDKLINLIKKSEALIEKTEAVLQRV</sequence>
<protein>
    <submittedName>
        <fullName evidence="2">Uncharacterized protein</fullName>
    </submittedName>
</protein>
<gene>
    <name evidence="2" type="ORF">HMPREF1630_00500</name>
</gene>
<dbReference type="Proteomes" id="UP000029579">
    <property type="component" value="Unassembled WGS sequence"/>
</dbReference>
<comment type="caution">
    <text evidence="2">The sequence shown here is derived from an EMBL/GenBank/DDBJ whole genome shotgun (WGS) entry which is preliminary data.</text>
</comment>
<dbReference type="EMBL" id="JRMW01000013">
    <property type="protein sequence ID" value="KGF05564.1"/>
    <property type="molecule type" value="Genomic_DNA"/>
</dbReference>
<dbReference type="AlphaFoldDB" id="A0A095ZAP2"/>
<reference evidence="2 3" key="1">
    <citation type="submission" date="2014-07" db="EMBL/GenBank/DDBJ databases">
        <authorList>
            <person name="McCorrison J."/>
            <person name="Sanka R."/>
            <person name="Torralba M."/>
            <person name="Gillis M."/>
            <person name="Haft D.H."/>
            <person name="Methe B."/>
            <person name="Sutton G."/>
            <person name="Nelson K.E."/>
        </authorList>
    </citation>
    <scope>NUCLEOTIDE SEQUENCE [LARGE SCALE GENOMIC DNA]</scope>
    <source>
        <strain evidence="2 3">S7-1-13</strain>
    </source>
</reference>
<organism evidence="2 3">
    <name type="scientific">Anaerococcus lactolyticus S7-1-13</name>
    <dbReference type="NCBI Taxonomy" id="1284686"/>
    <lineage>
        <taxon>Bacteria</taxon>
        <taxon>Bacillati</taxon>
        <taxon>Bacillota</taxon>
        <taxon>Tissierellia</taxon>
        <taxon>Tissierellales</taxon>
        <taxon>Peptoniphilaceae</taxon>
        <taxon>Anaerococcus</taxon>
    </lineage>
</organism>
<evidence type="ECO:0000256" key="1">
    <source>
        <dbReference type="SAM" id="SignalP"/>
    </source>
</evidence>
<accession>A0A095ZAP2</accession>
<dbReference type="Gene3D" id="1.20.120.1850">
    <property type="entry name" value="Ebh helix bundles repeating unit (S and A modules)"/>
    <property type="match status" value="1"/>
</dbReference>
<keyword evidence="1" id="KW-0732">Signal</keyword>
<proteinExistence type="predicted"/>
<feature type="signal peptide" evidence="1">
    <location>
        <begin position="1"/>
        <end position="22"/>
    </location>
</feature>
<dbReference type="eggNOG" id="ENOG50349YS">
    <property type="taxonomic scope" value="Bacteria"/>
</dbReference>
<name>A0A095ZAP2_9FIRM</name>
<evidence type="ECO:0000313" key="2">
    <source>
        <dbReference type="EMBL" id="KGF05564.1"/>
    </source>
</evidence>
<evidence type="ECO:0000313" key="3">
    <source>
        <dbReference type="Proteomes" id="UP000029579"/>
    </source>
</evidence>
<feature type="chain" id="PRO_5038485924" evidence="1">
    <location>
        <begin position="23"/>
        <end position="177"/>
    </location>
</feature>